<dbReference type="EMBL" id="QVTD01000008">
    <property type="protein sequence ID" value="RFU62834.1"/>
    <property type="molecule type" value="Genomic_DNA"/>
</dbReference>
<protein>
    <submittedName>
        <fullName evidence="2">STAS domain-containing protein</fullName>
    </submittedName>
</protein>
<gene>
    <name evidence="2" type="ORF">D0466_12815</name>
</gene>
<dbReference type="SUPFAM" id="SSF52091">
    <property type="entry name" value="SpoIIaa-like"/>
    <property type="match status" value="1"/>
</dbReference>
<keyword evidence="3" id="KW-1185">Reference proteome</keyword>
<dbReference type="Proteomes" id="UP000262939">
    <property type="component" value="Unassembled WGS sequence"/>
</dbReference>
<sequence>MSSLESVSKYLINNAASLAAEIIDYNITKLDFTVPDEVVNKAINVHTEFIKLLAEAVTNADTSIVTEGLIEWSKQNGEREASLMGKISSLIKPYADTRLFFINQITKISIDHGLSTEEVVMINSRVNYMLDISMTETILAYEEYTDNIIKKRSTEANELSAPVVPIQDGMAVLPLIGSFDYDRTEHLLNKVVPKISELRVECLIIDFSGIVTIDMEVANHIFNVNKVLRLLGINVIATGIRPDLATKAIGGGIDFSSIRTYANVKQAIESIG</sequence>
<comment type="caution">
    <text evidence="2">The sequence shown here is derived from an EMBL/GenBank/DDBJ whole genome shotgun (WGS) entry which is preliminary data.</text>
</comment>
<accession>A0A372LCM0</accession>
<dbReference type="PANTHER" id="PTHR33745:SF8">
    <property type="entry name" value="BLUE-LIGHT PHOTORECEPTOR"/>
    <property type="match status" value="1"/>
</dbReference>
<dbReference type="Gene3D" id="3.30.750.24">
    <property type="entry name" value="STAS domain"/>
    <property type="match status" value="1"/>
</dbReference>
<feature type="domain" description="STAS" evidence="1">
    <location>
        <begin position="160"/>
        <end position="271"/>
    </location>
</feature>
<organism evidence="2 3">
    <name type="scientific">Peribacillus glennii</name>
    <dbReference type="NCBI Taxonomy" id="2303991"/>
    <lineage>
        <taxon>Bacteria</taxon>
        <taxon>Bacillati</taxon>
        <taxon>Bacillota</taxon>
        <taxon>Bacilli</taxon>
        <taxon>Bacillales</taxon>
        <taxon>Bacillaceae</taxon>
        <taxon>Peribacillus</taxon>
    </lineage>
</organism>
<proteinExistence type="predicted"/>
<dbReference type="OrthoDB" id="2677458at2"/>
<dbReference type="CDD" id="cd07041">
    <property type="entry name" value="STAS_RsbR_RsbS_like"/>
    <property type="match status" value="1"/>
</dbReference>
<evidence type="ECO:0000313" key="3">
    <source>
        <dbReference type="Proteomes" id="UP000262939"/>
    </source>
</evidence>
<dbReference type="RefSeq" id="WP_117322961.1">
    <property type="nucleotide sequence ID" value="NZ_QVTD01000008.1"/>
</dbReference>
<dbReference type="PANTHER" id="PTHR33745">
    <property type="entry name" value="RSBT ANTAGONIST PROTEIN RSBS-RELATED"/>
    <property type="match status" value="1"/>
</dbReference>
<dbReference type="InterPro" id="IPR051932">
    <property type="entry name" value="Bact_StressResp_Reg"/>
</dbReference>
<evidence type="ECO:0000313" key="2">
    <source>
        <dbReference type="EMBL" id="RFU62834.1"/>
    </source>
</evidence>
<dbReference type="Pfam" id="PF01740">
    <property type="entry name" value="STAS"/>
    <property type="match status" value="1"/>
</dbReference>
<dbReference type="InterPro" id="IPR002645">
    <property type="entry name" value="STAS_dom"/>
</dbReference>
<evidence type="ECO:0000259" key="1">
    <source>
        <dbReference type="PROSITE" id="PS50801"/>
    </source>
</evidence>
<dbReference type="InterPro" id="IPR036513">
    <property type="entry name" value="STAS_dom_sf"/>
</dbReference>
<dbReference type="PROSITE" id="PS50801">
    <property type="entry name" value="STAS"/>
    <property type="match status" value="1"/>
</dbReference>
<name>A0A372LCM0_9BACI</name>
<reference evidence="2 3" key="1">
    <citation type="submission" date="2018-08" db="EMBL/GenBank/DDBJ databases">
        <title>Bacillus chawlae sp. nov., Bacillus glennii sp. nov., and Bacillus saganii sp. nov. Isolated from the Vehicle Assembly Building at Kennedy Space Center where the Viking Spacecraft were Assembled.</title>
        <authorList>
            <person name="Seuylemezian A."/>
            <person name="Vaishampayan P."/>
        </authorList>
    </citation>
    <scope>NUCLEOTIDE SEQUENCE [LARGE SCALE GENOMIC DNA]</scope>
    <source>
        <strain evidence="2 3">V44-8</strain>
    </source>
</reference>
<dbReference type="AlphaFoldDB" id="A0A372LCM0"/>